<reference evidence="6" key="1">
    <citation type="submission" date="2017-12" db="EMBL/GenBank/DDBJ databases">
        <authorList>
            <person name="Diaz M."/>
        </authorList>
    </citation>
    <scope>NUCLEOTIDE SEQUENCE [LARGE SCALE GENOMIC DNA]</scope>
    <source>
        <strain evidence="6">FI11154</strain>
    </source>
</reference>
<dbReference type="Proteomes" id="UP000246073">
    <property type="component" value="Unassembled WGS sequence"/>
</dbReference>
<dbReference type="SMART" id="SM00342">
    <property type="entry name" value="HTH_ARAC"/>
    <property type="match status" value="1"/>
</dbReference>
<dbReference type="InterPro" id="IPR009057">
    <property type="entry name" value="Homeodomain-like_sf"/>
</dbReference>
<dbReference type="PROSITE" id="PS01124">
    <property type="entry name" value="HTH_ARAC_FAMILY_2"/>
    <property type="match status" value="1"/>
</dbReference>
<dbReference type="InterPro" id="IPR020449">
    <property type="entry name" value="Tscrpt_reg_AraC-type_HTH"/>
</dbReference>
<dbReference type="PRINTS" id="PR00032">
    <property type="entry name" value="HTHARAC"/>
</dbReference>
<evidence type="ECO:0000313" key="6">
    <source>
        <dbReference type="Proteomes" id="UP000246073"/>
    </source>
</evidence>
<evidence type="ECO:0000256" key="3">
    <source>
        <dbReference type="ARBA" id="ARBA00023163"/>
    </source>
</evidence>
<evidence type="ECO:0000256" key="1">
    <source>
        <dbReference type="ARBA" id="ARBA00023015"/>
    </source>
</evidence>
<dbReference type="PANTHER" id="PTHR46796:SF14">
    <property type="entry name" value="TRANSCRIPTIONAL REGULATORY PROTEIN"/>
    <property type="match status" value="1"/>
</dbReference>
<feature type="domain" description="HTH araC/xylS-type" evidence="4">
    <location>
        <begin position="185"/>
        <end position="283"/>
    </location>
</feature>
<keyword evidence="3" id="KW-0804">Transcription</keyword>
<keyword evidence="1" id="KW-0805">Transcription regulation</keyword>
<dbReference type="Pfam" id="PF12833">
    <property type="entry name" value="HTH_18"/>
    <property type="match status" value="1"/>
</dbReference>
<dbReference type="InterPro" id="IPR050204">
    <property type="entry name" value="AraC_XylS_family_regulators"/>
</dbReference>
<keyword evidence="2" id="KW-0238">DNA-binding</keyword>
<dbReference type="PANTHER" id="PTHR46796">
    <property type="entry name" value="HTH-TYPE TRANSCRIPTIONAL ACTIVATOR RHAS-RELATED"/>
    <property type="match status" value="1"/>
</dbReference>
<evidence type="ECO:0000313" key="5">
    <source>
        <dbReference type="EMBL" id="SPL62426.1"/>
    </source>
</evidence>
<proteinExistence type="predicted"/>
<dbReference type="EMBL" id="OOFM01000002">
    <property type="protein sequence ID" value="SPL62426.1"/>
    <property type="molecule type" value="Genomic_DNA"/>
</dbReference>
<dbReference type="PROSITE" id="PS00041">
    <property type="entry name" value="HTH_ARAC_FAMILY_1"/>
    <property type="match status" value="1"/>
</dbReference>
<evidence type="ECO:0000259" key="4">
    <source>
        <dbReference type="PROSITE" id="PS01124"/>
    </source>
</evidence>
<dbReference type="GO" id="GO:0003700">
    <property type="term" value="F:DNA-binding transcription factor activity"/>
    <property type="evidence" value="ECO:0007669"/>
    <property type="project" value="InterPro"/>
</dbReference>
<dbReference type="InterPro" id="IPR018062">
    <property type="entry name" value="HTH_AraC-typ_CS"/>
</dbReference>
<accession>A0A2P9HE89</accession>
<dbReference type="RefSeq" id="WP_109366558.1">
    <property type="nucleotide sequence ID" value="NZ_OOFM01000002.1"/>
</dbReference>
<organism evidence="5 6">
    <name type="scientific">Ochrobactrum soli</name>
    <dbReference type="NCBI Taxonomy" id="2448455"/>
    <lineage>
        <taxon>Bacteria</taxon>
        <taxon>Pseudomonadati</taxon>
        <taxon>Pseudomonadota</taxon>
        <taxon>Alphaproteobacteria</taxon>
        <taxon>Hyphomicrobiales</taxon>
        <taxon>Brucellaceae</taxon>
        <taxon>Brucella/Ochrobactrum group</taxon>
        <taxon>Ochrobactrum</taxon>
    </lineage>
</organism>
<evidence type="ECO:0000256" key="2">
    <source>
        <dbReference type="ARBA" id="ARBA00023125"/>
    </source>
</evidence>
<dbReference type="InterPro" id="IPR018060">
    <property type="entry name" value="HTH_AraC"/>
</dbReference>
<sequence length="286" mass="31357">MVEQLLMPTSGMSIVTSPSSLNASPPFPAGGAMRLMNHSGVVFENLFLPRNKVVVIAALTDSKVRIHKNGNIEFDGRMSAGTAKVYGVTHIVAADILSPSDVLFLPFEQQDLINAAAQLTGKHAALRRTDAEFTVRGAHIEQLGKRFLAVPWKERPSVTRELIKGICDHHLGAPRVRSLPVWRLLLVDNHIKANLSRTVRLAELANVAGLSKMHFAAAFKAATSYSPHEYITALRVEEAKVRLLDPSVSIVDIALGVGYNSQAHFSTIFRRSSGFTPAEWRRSHVL</sequence>
<protein>
    <submittedName>
        <fullName evidence="5">Transcriptional regulator, AraC family</fullName>
    </submittedName>
</protein>
<dbReference type="AlphaFoldDB" id="A0A2P9HE89"/>
<dbReference type="SUPFAM" id="SSF46689">
    <property type="entry name" value="Homeodomain-like"/>
    <property type="match status" value="2"/>
</dbReference>
<dbReference type="GO" id="GO:0043565">
    <property type="term" value="F:sequence-specific DNA binding"/>
    <property type="evidence" value="ECO:0007669"/>
    <property type="project" value="InterPro"/>
</dbReference>
<name>A0A2P9HE89_9HYPH</name>
<dbReference type="Gene3D" id="1.10.10.60">
    <property type="entry name" value="Homeodomain-like"/>
    <property type="match status" value="2"/>
</dbReference>
<gene>
    <name evidence="5" type="ORF">OHAE_5494</name>
</gene>